<name>A0A1V8RM77_9HYPH</name>
<comment type="caution">
    <text evidence="9">The sequence shown here is derived from an EMBL/GenBank/DDBJ whole genome shotgun (WGS) entry which is preliminary data.</text>
</comment>
<evidence type="ECO:0000256" key="1">
    <source>
        <dbReference type="ARBA" id="ARBA00004651"/>
    </source>
</evidence>
<evidence type="ECO:0000313" key="10">
    <source>
        <dbReference type="Proteomes" id="UP000191905"/>
    </source>
</evidence>
<feature type="transmembrane region" description="Helical" evidence="7">
    <location>
        <begin position="148"/>
        <end position="175"/>
    </location>
</feature>
<feature type="transmembrane region" description="Helical" evidence="7">
    <location>
        <begin position="118"/>
        <end position="142"/>
    </location>
</feature>
<keyword evidence="2 7" id="KW-0813">Transport</keyword>
<evidence type="ECO:0000256" key="5">
    <source>
        <dbReference type="ARBA" id="ARBA00022989"/>
    </source>
</evidence>
<dbReference type="InterPro" id="IPR035906">
    <property type="entry name" value="MetI-like_sf"/>
</dbReference>
<organism evidence="9 10">
    <name type="scientific">Manganibacter manganicus</name>
    <dbReference type="NCBI Taxonomy" id="1873176"/>
    <lineage>
        <taxon>Bacteria</taxon>
        <taxon>Pseudomonadati</taxon>
        <taxon>Pseudomonadota</taxon>
        <taxon>Alphaproteobacteria</taxon>
        <taxon>Hyphomicrobiales</taxon>
        <taxon>Phyllobacteriaceae</taxon>
        <taxon>Manganibacter</taxon>
    </lineage>
</organism>
<evidence type="ECO:0000256" key="4">
    <source>
        <dbReference type="ARBA" id="ARBA00022692"/>
    </source>
</evidence>
<sequence length="284" mass="31372">MNTGSSRTGYLLSKAFELGVAAILLTVILFPVIWLVLISVRSVAEVYQYPLTFFPKELVFDAYREVWLSKGYSTDWLRYFLNTAVIACFAATGVMLLGLLLGYVLSRMRGPWVGRVQLLFIVIQLFEGPALIIPVYLALSWLGLYNSAIGYILLLIVFFLPFAALLSLSFAYSVPIEIDEAARIDGCSDWQFFRKVFIPSAKVGMVTVGLMAFLLIWGEYPFALTLLQGENRTVSTALVDLISGLSVYWNNLAAAATIISLPVILVLVFAQKHIVSGLTSGSVK</sequence>
<feature type="transmembrane region" description="Helical" evidence="7">
    <location>
        <begin position="196"/>
        <end position="217"/>
    </location>
</feature>
<dbReference type="Gene3D" id="1.10.3720.10">
    <property type="entry name" value="MetI-like"/>
    <property type="match status" value="1"/>
</dbReference>
<feature type="transmembrane region" description="Helical" evidence="7">
    <location>
        <begin position="79"/>
        <end position="106"/>
    </location>
</feature>
<dbReference type="PANTHER" id="PTHR32243:SF18">
    <property type="entry name" value="INNER MEMBRANE ABC TRANSPORTER PERMEASE PROTEIN YCJP"/>
    <property type="match status" value="1"/>
</dbReference>
<evidence type="ECO:0000256" key="6">
    <source>
        <dbReference type="ARBA" id="ARBA00023136"/>
    </source>
</evidence>
<evidence type="ECO:0000256" key="3">
    <source>
        <dbReference type="ARBA" id="ARBA00022475"/>
    </source>
</evidence>
<evidence type="ECO:0000256" key="2">
    <source>
        <dbReference type="ARBA" id="ARBA00022448"/>
    </source>
</evidence>
<keyword evidence="4 7" id="KW-0812">Transmembrane</keyword>
<dbReference type="PROSITE" id="PS50928">
    <property type="entry name" value="ABC_TM1"/>
    <property type="match status" value="1"/>
</dbReference>
<dbReference type="AlphaFoldDB" id="A0A1V8RM77"/>
<dbReference type="STRING" id="1873176.BFN67_22905"/>
<feature type="domain" description="ABC transmembrane type-1" evidence="8">
    <location>
        <begin position="80"/>
        <end position="270"/>
    </location>
</feature>
<protein>
    <recommendedName>
        <fullName evidence="8">ABC transmembrane type-1 domain-containing protein</fullName>
    </recommendedName>
</protein>
<dbReference type="SUPFAM" id="SSF161098">
    <property type="entry name" value="MetI-like"/>
    <property type="match status" value="1"/>
</dbReference>
<dbReference type="Pfam" id="PF00528">
    <property type="entry name" value="BPD_transp_1"/>
    <property type="match status" value="1"/>
</dbReference>
<comment type="subcellular location">
    <subcellularLocation>
        <location evidence="1 7">Cell membrane</location>
        <topology evidence="1 7">Multi-pass membrane protein</topology>
    </subcellularLocation>
</comment>
<keyword evidence="5 7" id="KW-1133">Transmembrane helix</keyword>
<dbReference type="InterPro" id="IPR000515">
    <property type="entry name" value="MetI-like"/>
</dbReference>
<comment type="similarity">
    <text evidence="7">Belongs to the binding-protein-dependent transport system permease family.</text>
</comment>
<dbReference type="RefSeq" id="WP_080921101.1">
    <property type="nucleotide sequence ID" value="NZ_MDET01000042.1"/>
</dbReference>
<evidence type="ECO:0000259" key="8">
    <source>
        <dbReference type="PROSITE" id="PS50928"/>
    </source>
</evidence>
<feature type="transmembrane region" description="Helical" evidence="7">
    <location>
        <begin position="20"/>
        <end position="40"/>
    </location>
</feature>
<dbReference type="OrthoDB" id="7336191at2"/>
<dbReference type="InterPro" id="IPR050901">
    <property type="entry name" value="BP-dep_ABC_trans_perm"/>
</dbReference>
<evidence type="ECO:0000256" key="7">
    <source>
        <dbReference type="RuleBase" id="RU363032"/>
    </source>
</evidence>
<evidence type="ECO:0000313" key="9">
    <source>
        <dbReference type="EMBL" id="OQM74069.1"/>
    </source>
</evidence>
<reference evidence="9 10" key="1">
    <citation type="journal article" date="2016" name="Int. J. Syst. Evol. Microbiol.">
        <title>Pseudaminobacter manganicus sp. nov., isolated from sludge of a manganese mine.</title>
        <authorList>
            <person name="Li J."/>
            <person name="Huang J."/>
            <person name="Liao S."/>
            <person name="Wang G."/>
        </authorList>
    </citation>
    <scope>NUCLEOTIDE SEQUENCE [LARGE SCALE GENOMIC DNA]</scope>
    <source>
        <strain evidence="9 10">JH-7</strain>
    </source>
</reference>
<dbReference type="GO" id="GO:0005886">
    <property type="term" value="C:plasma membrane"/>
    <property type="evidence" value="ECO:0007669"/>
    <property type="project" value="UniProtKB-SubCell"/>
</dbReference>
<feature type="transmembrane region" description="Helical" evidence="7">
    <location>
        <begin position="248"/>
        <end position="270"/>
    </location>
</feature>
<proteinExistence type="inferred from homology"/>
<keyword evidence="3" id="KW-1003">Cell membrane</keyword>
<keyword evidence="6 7" id="KW-0472">Membrane</keyword>
<dbReference type="EMBL" id="MDET01000042">
    <property type="protein sequence ID" value="OQM74069.1"/>
    <property type="molecule type" value="Genomic_DNA"/>
</dbReference>
<dbReference type="PANTHER" id="PTHR32243">
    <property type="entry name" value="MALTOSE TRANSPORT SYSTEM PERMEASE-RELATED"/>
    <property type="match status" value="1"/>
</dbReference>
<accession>A0A1V8RM77</accession>
<dbReference type="Proteomes" id="UP000191905">
    <property type="component" value="Unassembled WGS sequence"/>
</dbReference>
<keyword evidence="10" id="KW-1185">Reference proteome</keyword>
<dbReference type="GO" id="GO:0055085">
    <property type="term" value="P:transmembrane transport"/>
    <property type="evidence" value="ECO:0007669"/>
    <property type="project" value="InterPro"/>
</dbReference>
<gene>
    <name evidence="9" type="ORF">BFN67_22905</name>
</gene>
<dbReference type="CDD" id="cd06261">
    <property type="entry name" value="TM_PBP2"/>
    <property type="match status" value="1"/>
</dbReference>